<dbReference type="Pfam" id="PF19050">
    <property type="entry name" value="PhoD_2"/>
    <property type="match status" value="2"/>
</dbReference>
<dbReference type="AlphaFoldDB" id="A0A1E3PMQ7"/>
<dbReference type="STRING" id="857566.A0A1E3PMQ7"/>
<feature type="domain" description="PhoD-like phosphatase" evidence="1">
    <location>
        <begin position="442"/>
        <end position="599"/>
    </location>
</feature>
<evidence type="ECO:0000313" key="3">
    <source>
        <dbReference type="Proteomes" id="UP000095009"/>
    </source>
</evidence>
<dbReference type="PANTHER" id="PTHR46689">
    <property type="entry name" value="MEMBRANE PROTEIN, PUTATIVE-RELATED"/>
    <property type="match status" value="1"/>
</dbReference>
<reference evidence="2 3" key="1">
    <citation type="journal article" date="2016" name="Proc. Natl. Acad. Sci. U.S.A.">
        <title>Comparative genomics of biotechnologically important yeasts.</title>
        <authorList>
            <person name="Riley R."/>
            <person name="Haridas S."/>
            <person name="Wolfe K.H."/>
            <person name="Lopes M.R."/>
            <person name="Hittinger C.T."/>
            <person name="Goeker M."/>
            <person name="Salamov A.A."/>
            <person name="Wisecaver J.H."/>
            <person name="Long T.M."/>
            <person name="Calvey C.H."/>
            <person name="Aerts A.L."/>
            <person name="Barry K.W."/>
            <person name="Choi C."/>
            <person name="Clum A."/>
            <person name="Coughlan A.Y."/>
            <person name="Deshpande S."/>
            <person name="Douglass A.P."/>
            <person name="Hanson S.J."/>
            <person name="Klenk H.-P."/>
            <person name="LaButti K.M."/>
            <person name="Lapidus A."/>
            <person name="Lindquist E.A."/>
            <person name="Lipzen A.M."/>
            <person name="Meier-Kolthoff J.P."/>
            <person name="Ohm R.A."/>
            <person name="Otillar R.P."/>
            <person name="Pangilinan J.L."/>
            <person name="Peng Y."/>
            <person name="Rokas A."/>
            <person name="Rosa C.A."/>
            <person name="Scheuner C."/>
            <person name="Sibirny A.A."/>
            <person name="Slot J.C."/>
            <person name="Stielow J.B."/>
            <person name="Sun H."/>
            <person name="Kurtzman C.P."/>
            <person name="Blackwell M."/>
            <person name="Grigoriev I.V."/>
            <person name="Jeffries T.W."/>
        </authorList>
    </citation>
    <scope>NUCLEOTIDE SEQUENCE [LARGE SCALE GENOMIC DNA]</scope>
    <source>
        <strain evidence="2 3">DSM 6958</strain>
    </source>
</reference>
<dbReference type="OrthoDB" id="2419400at2759"/>
<name>A0A1E3PMQ7_9ASCO</name>
<dbReference type="Proteomes" id="UP000095009">
    <property type="component" value="Unassembled WGS sequence"/>
</dbReference>
<dbReference type="PANTHER" id="PTHR46689:SF1">
    <property type="entry name" value="PHOD-LIKE PHOSPHATASE DOMAIN-CONTAINING PROTEIN"/>
    <property type="match status" value="1"/>
</dbReference>
<dbReference type="EMBL" id="KV454408">
    <property type="protein sequence ID" value="ODQ66731.1"/>
    <property type="molecule type" value="Genomic_DNA"/>
</dbReference>
<dbReference type="GO" id="GO:0016020">
    <property type="term" value="C:membrane"/>
    <property type="evidence" value="ECO:0007669"/>
    <property type="project" value="TreeGrafter"/>
</dbReference>
<dbReference type="InterPro" id="IPR018946">
    <property type="entry name" value="PhoD-like_MPP"/>
</dbReference>
<accession>A0A1E3PMQ7</accession>
<dbReference type="InterPro" id="IPR038607">
    <property type="entry name" value="PhoD-like_sf"/>
</dbReference>
<sequence length="690" mass="77737">MDNPTSYNIPLSKEHPTIYQEGVPAEPNTSYAPAFLPLTTDIGNPSIDIKCGPLLRFLGIDDAVWRGSVLIVVQDHTSNYEPHGPEMVITLTGNTENNHQPQLKQEGRDLSFAGQPIYRAQNLTFWRFNIQIPLNASSQVAHYCINHGKNFKFHLPRVDETMNVMTHSCNGFSFGANPADFQGQLWKDVLRHHSELSPYHVMLGGGDQIYCDSVKEYTEYFKKWVETGHTLRKDKAPFTKEMKQELESFYLWHYIGWFGAGFWRGPKGTTLQTYLPVALASIPSVNMFDDHDIIDGFGSYIERTMSAPVLAGIGNVAWKFYMLFQHQTFIDETGVNRSDPREDSSWIISPTPGPYIKQKSRSIYTNLGNTMGYLALDCRTERKHDLVVANDSYKVVFERLTQEVQHNPQMKHLLVMLGVPIAYPRLVWLERLLTSHIMYPVKALARKGIALSGMVNQFDGAVEVLDDLNDHWCSEGHKKERNALILRLQEFSQQSGVRITILSGDVHLAGVGRFSSKKKLNIAPEHDHRLMLNIITSAIVNEPPPVQVADFLNKRDKVHKLKPNTEESMVRIFTHDVDGTHRNNQTLLPRRNWCSITPIVDVSAAPSQNTEVNGSINAPSMIKPGPIANQLESRAIVSEVQNNNASSSEIAYTNKPGALSVVIHVEKNRMDDNSTTQGYQILVPALEKTA</sequence>
<gene>
    <name evidence="2" type="ORF">NADFUDRAFT_82463</name>
</gene>
<evidence type="ECO:0000259" key="1">
    <source>
        <dbReference type="Pfam" id="PF19050"/>
    </source>
</evidence>
<dbReference type="Gene3D" id="3.60.21.70">
    <property type="entry name" value="PhoD-like phosphatase"/>
    <property type="match status" value="1"/>
</dbReference>
<feature type="domain" description="PhoD-like phosphatase" evidence="1">
    <location>
        <begin position="157"/>
        <end position="433"/>
    </location>
</feature>
<protein>
    <recommendedName>
        <fullName evidence="1">PhoD-like phosphatase domain-containing protein</fullName>
    </recommendedName>
</protein>
<dbReference type="CDD" id="cd07389">
    <property type="entry name" value="MPP_PhoD"/>
    <property type="match status" value="1"/>
</dbReference>
<organism evidence="2 3">
    <name type="scientific">Nadsonia fulvescens var. elongata DSM 6958</name>
    <dbReference type="NCBI Taxonomy" id="857566"/>
    <lineage>
        <taxon>Eukaryota</taxon>
        <taxon>Fungi</taxon>
        <taxon>Dikarya</taxon>
        <taxon>Ascomycota</taxon>
        <taxon>Saccharomycotina</taxon>
        <taxon>Dipodascomycetes</taxon>
        <taxon>Dipodascales</taxon>
        <taxon>Dipodascales incertae sedis</taxon>
        <taxon>Nadsonia</taxon>
    </lineage>
</organism>
<proteinExistence type="predicted"/>
<dbReference type="InterPro" id="IPR043904">
    <property type="entry name" value="PhoD_2-like"/>
</dbReference>
<evidence type="ECO:0000313" key="2">
    <source>
        <dbReference type="EMBL" id="ODQ66731.1"/>
    </source>
</evidence>
<keyword evidence="3" id="KW-1185">Reference proteome</keyword>